<evidence type="ECO:0000313" key="1">
    <source>
        <dbReference type="EMBL" id="ORD94323.1"/>
    </source>
</evidence>
<comment type="caution">
    <text evidence="1">The sequence shown here is derived from an EMBL/GenBank/DDBJ whole genome shotgun (WGS) entry which is preliminary data.</text>
</comment>
<gene>
    <name evidence="1" type="ORF">ECANGB1_871</name>
</gene>
<organism evidence="1 2">
    <name type="scientific">Enterospora canceri</name>
    <dbReference type="NCBI Taxonomy" id="1081671"/>
    <lineage>
        <taxon>Eukaryota</taxon>
        <taxon>Fungi</taxon>
        <taxon>Fungi incertae sedis</taxon>
        <taxon>Microsporidia</taxon>
        <taxon>Enterocytozoonidae</taxon>
        <taxon>Enterospora</taxon>
    </lineage>
</organism>
<reference evidence="1 2" key="1">
    <citation type="journal article" date="2017" name="Environ. Microbiol.">
        <title>Decay of the glycolytic pathway and adaptation to intranuclear parasitism within Enterocytozoonidae microsporidia.</title>
        <authorList>
            <person name="Wiredu Boakye D."/>
            <person name="Jaroenlak P."/>
            <person name="Prachumwat A."/>
            <person name="Williams T.A."/>
            <person name="Bateman K.S."/>
            <person name="Itsathitphaisarn O."/>
            <person name="Sritunyalucksana K."/>
            <person name="Paszkiewicz K.H."/>
            <person name="Moore K.A."/>
            <person name="Stentiford G.D."/>
            <person name="Williams B.A."/>
        </authorList>
    </citation>
    <scope>NUCLEOTIDE SEQUENCE [LARGE SCALE GENOMIC DNA]</scope>
    <source>
        <strain evidence="1 2">GB1</strain>
    </source>
</reference>
<dbReference type="AlphaFoldDB" id="A0A1Y1S807"/>
<dbReference type="EMBL" id="LWDP01000024">
    <property type="protein sequence ID" value="ORD94323.1"/>
    <property type="molecule type" value="Genomic_DNA"/>
</dbReference>
<sequence length="164" mass="19374">MFIVIVSLLVACFIVLYTIRIKKEKESMETTNPEFLKYIEEFYYEKPNKKKAQLLRAAKYLTEVSEALREEESSADRLYKKGLLSDEYMNKLHMKMEEEIFVEKHLIQREAEEIKPGFSSTIFGEAAYLPSLYKPVEKYKPRFDHKKFVLECEKLSKGTVHKGK</sequence>
<dbReference type="Proteomes" id="UP000192639">
    <property type="component" value="Unassembled WGS sequence"/>
</dbReference>
<dbReference type="VEuPathDB" id="MicrosporidiaDB:ECANGB1_871"/>
<dbReference type="Pfam" id="PF09802">
    <property type="entry name" value="Sec66"/>
    <property type="match status" value="1"/>
</dbReference>
<proteinExistence type="predicted"/>
<protein>
    <submittedName>
        <fullName evidence="1">Uncharacterized protein</fullName>
    </submittedName>
</protein>
<dbReference type="GO" id="GO:0031207">
    <property type="term" value="C:Sec62/Sec63 complex"/>
    <property type="evidence" value="ECO:0007669"/>
    <property type="project" value="InterPro"/>
</dbReference>
<dbReference type="InterPro" id="IPR018624">
    <property type="entry name" value="Sec66"/>
</dbReference>
<name>A0A1Y1S807_9MICR</name>
<keyword evidence="2" id="KW-1185">Reference proteome</keyword>
<dbReference type="OrthoDB" id="2195645at2759"/>
<dbReference type="GO" id="GO:0031204">
    <property type="term" value="P:post-translational protein targeting to membrane, translocation"/>
    <property type="evidence" value="ECO:0007669"/>
    <property type="project" value="InterPro"/>
</dbReference>
<evidence type="ECO:0000313" key="2">
    <source>
        <dbReference type="Proteomes" id="UP000192639"/>
    </source>
</evidence>
<accession>A0A1Y1S807</accession>